<comment type="catalytic activity">
    <reaction evidence="8">
        <text>(6R)-10-formyltetrahydrofolate + 5-amino-1-(5-phospho-beta-D-ribosyl)imidazole-4-carboxamide = 5-formamido-1-(5-phospho-D-ribosyl)imidazole-4-carboxamide + (6S)-5,6,7,8-tetrahydrofolate</text>
        <dbReference type="Rhea" id="RHEA:22192"/>
        <dbReference type="ChEBI" id="CHEBI:57453"/>
        <dbReference type="ChEBI" id="CHEBI:58467"/>
        <dbReference type="ChEBI" id="CHEBI:58475"/>
        <dbReference type="ChEBI" id="CHEBI:195366"/>
        <dbReference type="EC" id="2.1.2.3"/>
    </reaction>
</comment>
<comment type="caution">
    <text evidence="11">The sequence shown here is derived from an EMBL/GenBank/DDBJ whole genome shotgun (WGS) entry which is preliminary data.</text>
</comment>
<dbReference type="Pfam" id="PF01808">
    <property type="entry name" value="AICARFT_IMPCHas"/>
    <property type="match status" value="1"/>
</dbReference>
<protein>
    <recommendedName>
        <fullName evidence="10">MGS-like domain-containing protein</fullName>
    </recommendedName>
</protein>
<evidence type="ECO:0000259" key="10">
    <source>
        <dbReference type="PROSITE" id="PS51855"/>
    </source>
</evidence>
<dbReference type="InterPro" id="IPR002695">
    <property type="entry name" value="PurH-like"/>
</dbReference>
<dbReference type="SMART" id="SM00851">
    <property type="entry name" value="MGS"/>
    <property type="match status" value="1"/>
</dbReference>
<evidence type="ECO:0000256" key="4">
    <source>
        <dbReference type="ARBA" id="ARBA00022679"/>
    </source>
</evidence>
<dbReference type="AlphaFoldDB" id="A0A7J7IK58"/>
<dbReference type="OrthoDB" id="6017153at2759"/>
<dbReference type="FunFam" id="3.40.50.1380:FF:000001">
    <property type="entry name" value="Bifunctional purine biosynthesis protein PurH"/>
    <property type="match status" value="1"/>
</dbReference>
<evidence type="ECO:0000256" key="3">
    <source>
        <dbReference type="ARBA" id="ARBA00007667"/>
    </source>
</evidence>
<dbReference type="Proteomes" id="UP000530660">
    <property type="component" value="Unassembled WGS sequence"/>
</dbReference>
<keyword evidence="6" id="KW-0378">Hydrolase</keyword>
<evidence type="ECO:0000256" key="8">
    <source>
        <dbReference type="ARBA" id="ARBA00050488"/>
    </source>
</evidence>
<evidence type="ECO:0000313" key="11">
    <source>
        <dbReference type="EMBL" id="KAF6003506.1"/>
    </source>
</evidence>
<evidence type="ECO:0000313" key="12">
    <source>
        <dbReference type="Proteomes" id="UP000530660"/>
    </source>
</evidence>
<dbReference type="Gene3D" id="3.40.50.1380">
    <property type="entry name" value="Methylglyoxal synthase-like domain"/>
    <property type="match status" value="1"/>
</dbReference>
<dbReference type="EMBL" id="VWRR01000006">
    <property type="protein sequence ID" value="KAF6003506.1"/>
    <property type="molecule type" value="Genomic_DNA"/>
</dbReference>
<dbReference type="UniPathway" id="UPA00074">
    <property type="reaction ID" value="UER00133"/>
</dbReference>
<accession>A0A7J7IK58</accession>
<dbReference type="PIRSF" id="PIRSF000414">
    <property type="entry name" value="AICARFT_IMPCHas"/>
    <property type="match status" value="1"/>
</dbReference>
<dbReference type="GO" id="GO:0003937">
    <property type="term" value="F:IMP cyclohydrolase activity"/>
    <property type="evidence" value="ECO:0007669"/>
    <property type="project" value="UniProtKB-EC"/>
</dbReference>
<dbReference type="HAMAP" id="MF_00139">
    <property type="entry name" value="PurH"/>
    <property type="match status" value="1"/>
</dbReference>
<dbReference type="PANTHER" id="PTHR11692:SF0">
    <property type="entry name" value="BIFUNCTIONAL PURINE BIOSYNTHESIS PROTEIN ATIC"/>
    <property type="match status" value="1"/>
</dbReference>
<keyword evidence="4" id="KW-0808">Transferase</keyword>
<gene>
    <name evidence="11" type="ORF">F1559_001530</name>
</gene>
<proteinExistence type="inferred from homology"/>
<keyword evidence="7" id="KW-0511">Multifunctional enzyme</keyword>
<evidence type="ECO:0000256" key="9">
    <source>
        <dbReference type="ARBA" id="ARBA00050687"/>
    </source>
</evidence>
<evidence type="ECO:0000256" key="7">
    <source>
        <dbReference type="ARBA" id="ARBA00023268"/>
    </source>
</evidence>
<keyword evidence="12" id="KW-1185">Reference proteome</keyword>
<evidence type="ECO:0000256" key="5">
    <source>
        <dbReference type="ARBA" id="ARBA00022755"/>
    </source>
</evidence>
<sequence length="615" mass="66236">MRHDAFQFFSFVSVPHCGFGEKQAVQSLHLRGTKPRLCEAAQIRRRHSPRLFGEATASRSEFVKTAVMNLEPSLDAAQGENKAEAVPSEGLQKITRALISVSDKTSLREFAQFLVDHAVEIVSTGGTAEKLRSFGIPVIEVSDYTGFPEILDGRVKTLVPKIHGGLLGIRGNALHEEAMKAHGIEYIDMVVVNLYPFEDTVRKNGSHNECIESIDVGGPTLIRAAAKNHASVTVVTDVRHYSEVMSDMSENDGCTTFALRRHLAASAFSLCASYDSAIAAWFMEGLGKALPERITLGGVLKQRLRYGENPHQAAAFYIDPKGMPQPGIATAEQIQGKELSYNNILDTDAAFRLVSEFKEPACAIIKHSNPCGCATGVSAEDAYLRALACDPISAFGGIVAFNRTIDKSVAEQITKVFTEVVIAPDASAEALVALSEKKSTRVLLTGGMPDPRAPLLGFRSVVGGFLVQALDTKMVNMDEIKVVTKRSPNESEMRDLLFAWKVCKHVKSNAIVYARNGATVGIGAGQMSRIDSSRIAAWKAQEASRQAEEEAIRTSGSVVASDAFFPFADGLIAAADAGATAVIQPGGSKRDAEVIAAADERGLAMVFTGVRHFLH</sequence>
<dbReference type="NCBIfam" id="TIGR00355">
    <property type="entry name" value="purH"/>
    <property type="match status" value="1"/>
</dbReference>
<dbReference type="GO" id="GO:0004643">
    <property type="term" value="F:phosphoribosylaminoimidazolecarboxamide formyltransferase activity"/>
    <property type="evidence" value="ECO:0007669"/>
    <property type="project" value="UniProtKB-EC"/>
</dbReference>
<dbReference type="InterPro" id="IPR024051">
    <property type="entry name" value="AICAR_Tfase_dup_dom_sf"/>
</dbReference>
<keyword evidence="5" id="KW-0658">Purine biosynthesis</keyword>
<dbReference type="InterPro" id="IPR036914">
    <property type="entry name" value="MGS-like_dom_sf"/>
</dbReference>
<evidence type="ECO:0000256" key="6">
    <source>
        <dbReference type="ARBA" id="ARBA00022801"/>
    </source>
</evidence>
<dbReference type="SUPFAM" id="SSF53927">
    <property type="entry name" value="Cytidine deaminase-like"/>
    <property type="match status" value="1"/>
</dbReference>
<comment type="pathway">
    <text evidence="2">Purine metabolism; IMP biosynthesis via de novo pathway; 5-formamido-1-(5-phospho-D-ribosyl)imidazole-4-carboxamide from 5-amino-1-(5-phospho-D-ribosyl)imidazole-4-carboxamide (10-formyl THF route): step 1/1.</text>
</comment>
<dbReference type="FunFam" id="3.40.140.20:FF:000002">
    <property type="entry name" value="Bifunctional purine biosynthesis protein PurH"/>
    <property type="match status" value="1"/>
</dbReference>
<dbReference type="PROSITE" id="PS51855">
    <property type="entry name" value="MGS"/>
    <property type="match status" value="1"/>
</dbReference>
<dbReference type="SMART" id="SM00798">
    <property type="entry name" value="AICARFT_IMPCHas"/>
    <property type="match status" value="1"/>
</dbReference>
<dbReference type="FunFam" id="3.40.140.20:FF:000001">
    <property type="entry name" value="Bifunctional purine biosynthesis protein PurH"/>
    <property type="match status" value="1"/>
</dbReference>
<comment type="catalytic activity">
    <reaction evidence="9">
        <text>IMP + H2O = 5-formamido-1-(5-phospho-D-ribosyl)imidazole-4-carboxamide</text>
        <dbReference type="Rhea" id="RHEA:18445"/>
        <dbReference type="ChEBI" id="CHEBI:15377"/>
        <dbReference type="ChEBI" id="CHEBI:58053"/>
        <dbReference type="ChEBI" id="CHEBI:58467"/>
        <dbReference type="EC" id="3.5.4.10"/>
    </reaction>
</comment>
<dbReference type="GO" id="GO:0006189">
    <property type="term" value="P:'de novo' IMP biosynthetic process"/>
    <property type="evidence" value="ECO:0007669"/>
    <property type="project" value="UniProtKB-UniPathway"/>
</dbReference>
<dbReference type="Pfam" id="PF02142">
    <property type="entry name" value="MGS"/>
    <property type="match status" value="1"/>
</dbReference>
<dbReference type="SUPFAM" id="SSF52335">
    <property type="entry name" value="Methylglyoxal synthase-like"/>
    <property type="match status" value="1"/>
</dbReference>
<dbReference type="InterPro" id="IPR011607">
    <property type="entry name" value="MGS-like_dom"/>
</dbReference>
<reference evidence="11 12" key="1">
    <citation type="journal article" date="2020" name="J. Phycol.">
        <title>Comparative genome analysis reveals Cyanidiococcus gen. nov., a new extremophilic red algal genus sister to Cyanidioschyzon (Cyanidioschyzonaceae, Rhodophyta).</title>
        <authorList>
            <person name="Liu S.-L."/>
            <person name="Chiang Y.-R."/>
            <person name="Yoon H.S."/>
            <person name="Fu H.-Y."/>
        </authorList>
    </citation>
    <scope>NUCLEOTIDE SEQUENCE [LARGE SCALE GENOMIC DNA]</scope>
    <source>
        <strain evidence="11 12">THAL066</strain>
    </source>
</reference>
<comment type="pathway">
    <text evidence="1">Purine metabolism; IMP biosynthesis via de novo pathway; IMP from 5-formamido-1-(5-phospho-D-ribosyl)imidazole-4-carboxamide: step 1/1.</text>
</comment>
<comment type="similarity">
    <text evidence="3">Belongs to the PurH family.</text>
</comment>
<name>A0A7J7IK58_9RHOD</name>
<dbReference type="GO" id="GO:0005829">
    <property type="term" value="C:cytosol"/>
    <property type="evidence" value="ECO:0007669"/>
    <property type="project" value="TreeGrafter"/>
</dbReference>
<feature type="domain" description="MGS-like" evidence="10">
    <location>
        <begin position="84"/>
        <end position="236"/>
    </location>
</feature>
<dbReference type="Gene3D" id="3.40.140.20">
    <property type="match status" value="2"/>
</dbReference>
<organism evidence="11 12">
    <name type="scientific">Cyanidiococcus yangmingshanensis</name>
    <dbReference type="NCBI Taxonomy" id="2690220"/>
    <lineage>
        <taxon>Eukaryota</taxon>
        <taxon>Rhodophyta</taxon>
        <taxon>Bangiophyceae</taxon>
        <taxon>Cyanidiales</taxon>
        <taxon>Cyanidiaceae</taxon>
        <taxon>Cyanidiococcus</taxon>
    </lineage>
</organism>
<dbReference type="InterPro" id="IPR016193">
    <property type="entry name" value="Cytidine_deaminase-like"/>
</dbReference>
<dbReference type="NCBIfam" id="NF002049">
    <property type="entry name" value="PRK00881.1"/>
    <property type="match status" value="1"/>
</dbReference>
<evidence type="ECO:0000256" key="1">
    <source>
        <dbReference type="ARBA" id="ARBA00004844"/>
    </source>
</evidence>
<evidence type="ECO:0000256" key="2">
    <source>
        <dbReference type="ARBA" id="ARBA00004954"/>
    </source>
</evidence>
<dbReference type="PANTHER" id="PTHR11692">
    <property type="entry name" value="BIFUNCTIONAL PURINE BIOSYNTHESIS PROTEIN PURH"/>
    <property type="match status" value="1"/>
</dbReference>